<accession>A0A0J0XGA9</accession>
<evidence type="ECO:0000313" key="2">
    <source>
        <dbReference type="Proteomes" id="UP000053611"/>
    </source>
</evidence>
<dbReference type="Proteomes" id="UP000053611">
    <property type="component" value="Unassembled WGS sequence"/>
</dbReference>
<dbReference type="GeneID" id="28980272"/>
<sequence>MNTSLDQLAHIATCLSVPNANEVLGGRRVNNNQVADSNANLLGHGTRDPDYYRHYQHHHDSNDCYTTRGRTEDVHPMEHVGRDSMVRSRIVSKAPPESQHTVASNTHSMYSHQGVQFEFGTQEGLHSQANETVDYNGDIRMDIDTAMPDPDSLDVVPATVVNDNSPSQQMDVDNTATRIPDDLPARLPSSTSGHSSHPLISVTPGQTHAHLKPSASAVAYVFKSLRFADASLAAHNARRRWPY</sequence>
<proteinExistence type="predicted"/>
<organism evidence="1 2">
    <name type="scientific">Cutaneotrichosporon oleaginosum</name>
    <dbReference type="NCBI Taxonomy" id="879819"/>
    <lineage>
        <taxon>Eukaryota</taxon>
        <taxon>Fungi</taxon>
        <taxon>Dikarya</taxon>
        <taxon>Basidiomycota</taxon>
        <taxon>Agaricomycotina</taxon>
        <taxon>Tremellomycetes</taxon>
        <taxon>Trichosporonales</taxon>
        <taxon>Trichosporonaceae</taxon>
        <taxon>Cutaneotrichosporon</taxon>
    </lineage>
</organism>
<dbReference type="RefSeq" id="XP_018276616.1">
    <property type="nucleotide sequence ID" value="XM_018419669.1"/>
</dbReference>
<dbReference type="AlphaFoldDB" id="A0A0J0XGA9"/>
<evidence type="ECO:0000313" key="1">
    <source>
        <dbReference type="EMBL" id="KLT40125.1"/>
    </source>
</evidence>
<name>A0A0J0XGA9_9TREE</name>
<dbReference type="EMBL" id="KQ087241">
    <property type="protein sequence ID" value="KLT40125.1"/>
    <property type="molecule type" value="Genomic_DNA"/>
</dbReference>
<protein>
    <submittedName>
        <fullName evidence="1">Uncharacterized protein</fullName>
    </submittedName>
</protein>
<keyword evidence="2" id="KW-1185">Reference proteome</keyword>
<gene>
    <name evidence="1" type="ORF">CC85DRAFT_163358</name>
</gene>
<reference evidence="1 2" key="1">
    <citation type="submission" date="2015-03" db="EMBL/GenBank/DDBJ databases">
        <title>Genomics and transcriptomics of the oil-accumulating basidiomycete yeast T. oleaginosus allow insights into substrate utilization and the diverse evolutionary trajectories of mating systems in fungi.</title>
        <authorList>
            <consortium name="DOE Joint Genome Institute"/>
            <person name="Kourist R."/>
            <person name="Kracht O."/>
            <person name="Bracharz F."/>
            <person name="Lipzen A."/>
            <person name="Nolan M."/>
            <person name="Ohm R."/>
            <person name="Grigoriev I."/>
            <person name="Sun S."/>
            <person name="Heitman J."/>
            <person name="Bruck T."/>
            <person name="Nowrousian M."/>
        </authorList>
    </citation>
    <scope>NUCLEOTIDE SEQUENCE [LARGE SCALE GENOMIC DNA]</scope>
    <source>
        <strain evidence="1 2">IBC0246</strain>
    </source>
</reference>